<organism evidence="1 2">
    <name type="scientific">Marivirga lumbricoides</name>
    <dbReference type="NCBI Taxonomy" id="1046115"/>
    <lineage>
        <taxon>Bacteria</taxon>
        <taxon>Pseudomonadati</taxon>
        <taxon>Bacteroidota</taxon>
        <taxon>Cytophagia</taxon>
        <taxon>Cytophagales</taxon>
        <taxon>Marivirgaceae</taxon>
        <taxon>Marivirga</taxon>
    </lineage>
</organism>
<gene>
    <name evidence="1" type="ORF">C9994_12310</name>
</gene>
<dbReference type="Proteomes" id="UP000240608">
    <property type="component" value="Unassembled WGS sequence"/>
</dbReference>
<accession>A0A2T4DK43</accession>
<dbReference type="PROSITE" id="PS51257">
    <property type="entry name" value="PROKAR_LIPOPROTEIN"/>
    <property type="match status" value="1"/>
</dbReference>
<proteinExistence type="predicted"/>
<dbReference type="EMBL" id="PYVU01000138">
    <property type="protein sequence ID" value="PTB94199.1"/>
    <property type="molecule type" value="Genomic_DNA"/>
</dbReference>
<sequence>MKYSSLVFLASFFFLLTSCVESVKEKPINTYFDVEALVNEQIEQLRQKDPLLAKQISIDGQSERDTINFDSLGWVNELEVFKLANINKPNLRGEYEAVEKTLDDSKIWSYTADKQSLGIEFLHVYFGSDSTLKKLEARYNEDNALYTSERNLEMAFENVDGKSTLSKYRIYGKQKMIMKDEVEFSIESEIL</sequence>
<protein>
    <submittedName>
        <fullName evidence="1">Uncharacterized protein</fullName>
    </submittedName>
</protein>
<evidence type="ECO:0000313" key="1">
    <source>
        <dbReference type="EMBL" id="PTB94199.1"/>
    </source>
</evidence>
<name>A0A2T4DK43_9BACT</name>
<comment type="caution">
    <text evidence="1">The sequence shown here is derived from an EMBL/GenBank/DDBJ whole genome shotgun (WGS) entry which is preliminary data.</text>
</comment>
<reference evidence="1 2" key="1">
    <citation type="submission" date="2018-03" db="EMBL/GenBank/DDBJ databases">
        <title>Cross-interface Injection: A General Nanoliter Liquid Handling Method Applied to Single Cells Genome Amplification Automated Nanoliter Liquid Handling Applied to Single Cell Multiple Displacement Amplification.</title>
        <authorList>
            <person name="Yun J."/>
            <person name="Xu P."/>
            <person name="Xu J."/>
            <person name="Dai X."/>
            <person name="Wang Y."/>
            <person name="Zheng X."/>
            <person name="Cao C."/>
            <person name="Yi Q."/>
            <person name="Zhu Y."/>
            <person name="Wang L."/>
            <person name="Dong Z."/>
            <person name="Huang Y."/>
            <person name="Huang L."/>
            <person name="Du W."/>
        </authorList>
    </citation>
    <scope>NUCLEOTIDE SEQUENCE [LARGE SCALE GENOMIC DNA]</scope>
    <source>
        <strain evidence="1 2">Z-D1-2</strain>
    </source>
</reference>
<evidence type="ECO:0000313" key="2">
    <source>
        <dbReference type="Proteomes" id="UP000240608"/>
    </source>
</evidence>
<dbReference type="AlphaFoldDB" id="A0A2T4DK43"/>